<dbReference type="InterPro" id="IPR058982">
    <property type="entry name" value="Beta-barrel_AprE"/>
</dbReference>
<evidence type="ECO:0000259" key="2">
    <source>
        <dbReference type="Pfam" id="PF26002"/>
    </source>
</evidence>
<dbReference type="Pfam" id="PF26002">
    <property type="entry name" value="Beta-barrel_AprE"/>
    <property type="match status" value="1"/>
</dbReference>
<evidence type="ECO:0000313" key="3">
    <source>
        <dbReference type="EMBL" id="TGY07765.1"/>
    </source>
</evidence>
<sequence>MENKDIELRSEQVRRIIGQVPPMLVRSGIGIIGLIVALLLAVAAFVPYPETADTDITLTGIRNGQAIATAELPYACITQINPGMKAEIELEGYTSKEYGYLQGTVTNVSPRIISRDGGNNYFCFTLSLQEAPFMQQGMKGKVSVILSEKTLLKRIWE</sequence>
<feature type="transmembrane region" description="Helical" evidence="1">
    <location>
        <begin position="24"/>
        <end position="48"/>
    </location>
</feature>
<evidence type="ECO:0000256" key="1">
    <source>
        <dbReference type="SAM" id="Phobius"/>
    </source>
</evidence>
<dbReference type="RefSeq" id="WP_136009535.1">
    <property type="nucleotide sequence ID" value="NZ_SRYZ01000008.1"/>
</dbReference>
<dbReference type="AlphaFoldDB" id="A0A4S2B1S1"/>
<dbReference type="EMBL" id="SRYZ01000008">
    <property type="protein sequence ID" value="TGY07765.1"/>
    <property type="molecule type" value="Genomic_DNA"/>
</dbReference>
<accession>A0A4S2B1S1</accession>
<gene>
    <name evidence="3" type="ORF">E5355_05720</name>
</gene>
<proteinExistence type="predicted"/>
<organism evidence="3 4">
    <name type="scientific">Bacteroides muris</name>
    <name type="common">ex Afrizal et al. 2022</name>
    <dbReference type="NCBI Taxonomy" id="2516960"/>
    <lineage>
        <taxon>Bacteria</taxon>
        <taxon>Pseudomonadati</taxon>
        <taxon>Bacteroidota</taxon>
        <taxon>Bacteroidia</taxon>
        <taxon>Bacteroidales</taxon>
        <taxon>Bacteroidaceae</taxon>
        <taxon>Bacteroides</taxon>
    </lineage>
</organism>
<feature type="domain" description="AprE-like beta-barrel" evidence="2">
    <location>
        <begin position="67"/>
        <end position="136"/>
    </location>
</feature>
<protein>
    <recommendedName>
        <fullName evidence="2">AprE-like beta-barrel domain-containing protein</fullName>
    </recommendedName>
</protein>
<keyword evidence="4" id="KW-1185">Reference proteome</keyword>
<dbReference type="Proteomes" id="UP000310532">
    <property type="component" value="Unassembled WGS sequence"/>
</dbReference>
<keyword evidence="1" id="KW-0472">Membrane</keyword>
<evidence type="ECO:0000313" key="4">
    <source>
        <dbReference type="Proteomes" id="UP000310532"/>
    </source>
</evidence>
<name>A0A4S2B1S1_9BACE</name>
<keyword evidence="1" id="KW-1133">Transmembrane helix</keyword>
<comment type="caution">
    <text evidence="3">The sequence shown here is derived from an EMBL/GenBank/DDBJ whole genome shotgun (WGS) entry which is preliminary data.</text>
</comment>
<keyword evidence="1" id="KW-0812">Transmembrane</keyword>
<dbReference type="Gene3D" id="2.40.30.170">
    <property type="match status" value="1"/>
</dbReference>
<reference evidence="3 4" key="1">
    <citation type="submission" date="2019-04" db="EMBL/GenBank/DDBJ databases">
        <title>Microbes associate with the intestines of laboratory mice.</title>
        <authorList>
            <person name="Navarre W."/>
            <person name="Wong E."/>
            <person name="Huang K."/>
            <person name="Tropini C."/>
            <person name="Ng K."/>
            <person name="Yu B."/>
        </authorList>
    </citation>
    <scope>NUCLEOTIDE SEQUENCE [LARGE SCALE GENOMIC DNA]</scope>
    <source>
        <strain evidence="3 4">NM69_E16B</strain>
    </source>
</reference>